<evidence type="ECO:0000256" key="13">
    <source>
        <dbReference type="ARBA" id="ARBA00044780"/>
    </source>
</evidence>
<feature type="transmembrane region" description="Helical" evidence="16">
    <location>
        <begin position="142"/>
        <end position="162"/>
    </location>
</feature>
<name>F0Y538_AURAN</name>
<dbReference type="InterPro" id="IPR003663">
    <property type="entry name" value="Sugar/inositol_transpt"/>
</dbReference>
<dbReference type="PRINTS" id="PR00171">
    <property type="entry name" value="SUGRTRNSPORT"/>
</dbReference>
<evidence type="ECO:0000256" key="9">
    <source>
        <dbReference type="ARBA" id="ARBA00044656"/>
    </source>
</evidence>
<evidence type="ECO:0000313" key="18">
    <source>
        <dbReference type="EMBL" id="EGB09866.1"/>
    </source>
</evidence>
<evidence type="ECO:0000256" key="14">
    <source>
        <dbReference type="SAM" id="Coils"/>
    </source>
</evidence>
<dbReference type="KEGG" id="aaf:AURANDRAFT_63015"/>
<feature type="transmembrane region" description="Helical" evidence="16">
    <location>
        <begin position="174"/>
        <end position="195"/>
    </location>
</feature>
<dbReference type="eggNOG" id="KOG0569">
    <property type="taxonomic scope" value="Eukaryota"/>
</dbReference>
<keyword evidence="5 16" id="KW-1133">Transmembrane helix</keyword>
<dbReference type="PROSITE" id="PS00217">
    <property type="entry name" value="SUGAR_TRANSPORT_2"/>
    <property type="match status" value="1"/>
</dbReference>
<dbReference type="PANTHER" id="PTHR23503">
    <property type="entry name" value="SOLUTE CARRIER FAMILY 2"/>
    <property type="match status" value="1"/>
</dbReference>
<evidence type="ECO:0000259" key="17">
    <source>
        <dbReference type="PROSITE" id="PS50850"/>
    </source>
</evidence>
<dbReference type="InterPro" id="IPR020846">
    <property type="entry name" value="MFS_dom"/>
</dbReference>
<dbReference type="Proteomes" id="UP000002729">
    <property type="component" value="Unassembled WGS sequence"/>
</dbReference>
<evidence type="ECO:0000256" key="11">
    <source>
        <dbReference type="ARBA" id="ARBA00044668"/>
    </source>
</evidence>
<comment type="catalytic activity">
    <reaction evidence="9">
        <text>D-xylose(out) = D-xylose(in)</text>
        <dbReference type="Rhea" id="RHEA:78427"/>
        <dbReference type="ChEBI" id="CHEBI:53455"/>
    </reaction>
    <physiologicalReaction direction="left-to-right" evidence="9">
        <dbReference type="Rhea" id="RHEA:78428"/>
    </physiologicalReaction>
</comment>
<evidence type="ECO:0000256" key="4">
    <source>
        <dbReference type="ARBA" id="ARBA00022692"/>
    </source>
</evidence>
<evidence type="ECO:0000256" key="16">
    <source>
        <dbReference type="SAM" id="Phobius"/>
    </source>
</evidence>
<organism evidence="19">
    <name type="scientific">Aureococcus anophagefferens</name>
    <name type="common">Harmful bloom alga</name>
    <dbReference type="NCBI Taxonomy" id="44056"/>
    <lineage>
        <taxon>Eukaryota</taxon>
        <taxon>Sar</taxon>
        <taxon>Stramenopiles</taxon>
        <taxon>Ochrophyta</taxon>
        <taxon>Pelagophyceae</taxon>
        <taxon>Pelagomonadales</taxon>
        <taxon>Pelagomonadaceae</taxon>
        <taxon>Aureococcus</taxon>
    </lineage>
</organism>
<feature type="transmembrane region" description="Helical" evidence="16">
    <location>
        <begin position="236"/>
        <end position="256"/>
    </location>
</feature>
<feature type="region of interest" description="Disordered" evidence="15">
    <location>
        <begin position="1"/>
        <end position="44"/>
    </location>
</feature>
<evidence type="ECO:0000256" key="3">
    <source>
        <dbReference type="ARBA" id="ARBA00022448"/>
    </source>
</evidence>
<feature type="transmembrane region" description="Helical" evidence="16">
    <location>
        <begin position="262"/>
        <end position="285"/>
    </location>
</feature>
<dbReference type="RefSeq" id="XP_009035895.1">
    <property type="nucleotide sequence ID" value="XM_009037647.1"/>
</dbReference>
<evidence type="ECO:0000256" key="5">
    <source>
        <dbReference type="ARBA" id="ARBA00022989"/>
    </source>
</evidence>
<protein>
    <recommendedName>
        <fullName evidence="13">Hexose transporter 1</fullName>
    </recommendedName>
</protein>
<evidence type="ECO:0000256" key="12">
    <source>
        <dbReference type="ARBA" id="ARBA00044710"/>
    </source>
</evidence>
<dbReference type="PROSITE" id="PS50850">
    <property type="entry name" value="MFS"/>
    <property type="match status" value="1"/>
</dbReference>
<evidence type="ECO:0000256" key="8">
    <source>
        <dbReference type="ARBA" id="ARBA00044648"/>
    </source>
</evidence>
<evidence type="ECO:0000256" key="2">
    <source>
        <dbReference type="ARBA" id="ARBA00011738"/>
    </source>
</evidence>
<accession>F0Y538</accession>
<dbReference type="InterPro" id="IPR005829">
    <property type="entry name" value="Sugar_transporter_CS"/>
</dbReference>
<dbReference type="PANTHER" id="PTHR23503:SF8">
    <property type="entry name" value="FACILITATED GLUCOSE TRANSPORTER PROTEIN 1"/>
    <property type="match status" value="1"/>
</dbReference>
<dbReference type="EMBL" id="GL833125">
    <property type="protein sequence ID" value="EGB09866.1"/>
    <property type="molecule type" value="Genomic_DNA"/>
</dbReference>
<evidence type="ECO:0000313" key="19">
    <source>
        <dbReference type="Proteomes" id="UP000002729"/>
    </source>
</evidence>
<feature type="coiled-coil region" evidence="14">
    <location>
        <begin position="77"/>
        <end position="107"/>
    </location>
</feature>
<dbReference type="GO" id="GO:0015149">
    <property type="term" value="F:hexose transmembrane transporter activity"/>
    <property type="evidence" value="ECO:0007669"/>
    <property type="project" value="TreeGrafter"/>
</dbReference>
<sequence>MDSSPAQHVVSPINFDTVQPARERRPSYRQSYEDWRSGEGSSSVKGEVHGIRVATYISGALATPHGSAAQFRRVSSVNLLAKSLEHANELYDELESLESKLKVTSLLGGCLCVAAFASFLNGYHTSVMNAAEATALPGHGSFAWSVAVSALPVGGPFGSWVGGCAADGRLGRDGALWSIGALYGLGGIALCWGLELQRIDVVIGARLLLGVACGATTVVVPVYLGELAPPRLRGAFGTLTQLAMVVGILAADVVALGAGAGVLFAASALVALAMLLLAGALPLAATPKSVLAVGRAPRNTYGDVDDTSEDWVEAVELCKRLYALDDESARDEAHCIAAAAAAVARDEDPATPDADRGSLRRREEATGGDRAAVAARARRVLFASTFVLHATQQLSGINAVFYYSTTFLDGVIPNPALGTALVGLVNVVATMLASSLMDGQRRVTMLALSIGGMLVSAAVLTLALQGLLSNAWALVGVILYVFFFELGLGPIPWMIVPELFTTAQVVPAQAMASQLNWCMNILVGLGFPVLNATLGAYAFLPFAAVLVAALVFVLAVLPETFGRTPEDVFRELTLPGGRQAYGAVSTLELEYELARGASLSRSRSRS</sequence>
<evidence type="ECO:0000256" key="1">
    <source>
        <dbReference type="ARBA" id="ARBA00004141"/>
    </source>
</evidence>
<comment type="subunit">
    <text evidence="2">Homodimer.</text>
</comment>
<proteinExistence type="predicted"/>
<keyword evidence="14" id="KW-0175">Coiled coil</keyword>
<comment type="catalytic activity">
    <reaction evidence="10">
        <text>D-mannose(out) = D-mannose(in)</text>
        <dbReference type="Rhea" id="RHEA:78391"/>
        <dbReference type="ChEBI" id="CHEBI:4208"/>
    </reaction>
    <physiologicalReaction direction="left-to-right" evidence="10">
        <dbReference type="Rhea" id="RHEA:78392"/>
    </physiologicalReaction>
</comment>
<feature type="compositionally biased region" description="Basic and acidic residues" evidence="15">
    <location>
        <begin position="21"/>
        <end position="37"/>
    </location>
</feature>
<dbReference type="SUPFAM" id="SSF103473">
    <property type="entry name" value="MFS general substrate transporter"/>
    <property type="match status" value="1"/>
</dbReference>
<reference evidence="18 19" key="1">
    <citation type="journal article" date="2011" name="Proc. Natl. Acad. Sci. U.S.A.">
        <title>Niche of harmful alga Aureococcus anophagefferens revealed through ecogenomics.</title>
        <authorList>
            <person name="Gobler C.J."/>
            <person name="Berry D.L."/>
            <person name="Dyhrman S.T."/>
            <person name="Wilhelm S.W."/>
            <person name="Salamov A."/>
            <person name="Lobanov A.V."/>
            <person name="Zhang Y."/>
            <person name="Collier J.L."/>
            <person name="Wurch L.L."/>
            <person name="Kustka A.B."/>
            <person name="Dill B.D."/>
            <person name="Shah M."/>
            <person name="VerBerkmoes N.C."/>
            <person name="Kuo A."/>
            <person name="Terry A."/>
            <person name="Pangilinan J."/>
            <person name="Lindquist E.A."/>
            <person name="Lucas S."/>
            <person name="Paulsen I.T."/>
            <person name="Hattenrath-Lehmann T.K."/>
            <person name="Talmage S.C."/>
            <person name="Walker E.A."/>
            <person name="Koch F."/>
            <person name="Burson A.M."/>
            <person name="Marcoval M.A."/>
            <person name="Tang Y.Z."/>
            <person name="Lecleir G.R."/>
            <person name="Coyne K.J."/>
            <person name="Berg G.M."/>
            <person name="Bertrand E.M."/>
            <person name="Saito M.A."/>
            <person name="Gladyshev V.N."/>
            <person name="Grigoriev I.V."/>
        </authorList>
    </citation>
    <scope>NUCLEOTIDE SEQUENCE [LARGE SCALE GENOMIC DNA]</scope>
    <source>
        <strain evidence="19">CCMP 1984</strain>
    </source>
</reference>
<feature type="transmembrane region" description="Helical" evidence="16">
    <location>
        <begin position="103"/>
        <end position="122"/>
    </location>
</feature>
<comment type="subcellular location">
    <subcellularLocation>
        <location evidence="1">Membrane</location>
        <topology evidence="1">Multi-pass membrane protein</topology>
    </subcellularLocation>
</comment>
<comment type="catalytic activity">
    <reaction evidence="7">
        <text>D-galactose(in) = D-galactose(out)</text>
        <dbReference type="Rhea" id="RHEA:34915"/>
        <dbReference type="ChEBI" id="CHEBI:4139"/>
    </reaction>
    <physiologicalReaction direction="right-to-left" evidence="7">
        <dbReference type="Rhea" id="RHEA:34917"/>
    </physiologicalReaction>
</comment>
<dbReference type="Pfam" id="PF00083">
    <property type="entry name" value="Sugar_tr"/>
    <property type="match status" value="2"/>
</dbReference>
<feature type="transmembrane region" description="Helical" evidence="16">
    <location>
        <begin position="508"/>
        <end position="530"/>
    </location>
</feature>
<feature type="transmembrane region" description="Helical" evidence="16">
    <location>
        <begin position="445"/>
        <end position="465"/>
    </location>
</feature>
<feature type="domain" description="Major facilitator superfamily (MFS) profile" evidence="17">
    <location>
        <begin position="110"/>
        <end position="561"/>
    </location>
</feature>
<evidence type="ECO:0000256" key="10">
    <source>
        <dbReference type="ARBA" id="ARBA00044662"/>
    </source>
</evidence>
<keyword evidence="3" id="KW-0813">Transport</keyword>
<dbReference type="InParanoid" id="F0Y538"/>
<feature type="transmembrane region" description="Helical" evidence="16">
    <location>
        <begin position="536"/>
        <end position="557"/>
    </location>
</feature>
<keyword evidence="19" id="KW-1185">Reference proteome</keyword>
<keyword evidence="4 16" id="KW-0812">Transmembrane</keyword>
<feature type="transmembrane region" description="Helical" evidence="16">
    <location>
        <begin position="415"/>
        <end position="433"/>
    </location>
</feature>
<comment type="catalytic activity">
    <reaction evidence="12">
        <text>D-fructose(out) = D-fructose(in)</text>
        <dbReference type="Rhea" id="RHEA:60372"/>
        <dbReference type="ChEBI" id="CHEBI:37721"/>
    </reaction>
    <physiologicalReaction direction="left-to-right" evidence="12">
        <dbReference type="Rhea" id="RHEA:60373"/>
    </physiologicalReaction>
</comment>
<gene>
    <name evidence="18" type="ORF">AURANDRAFT_63015</name>
</gene>
<comment type="catalytic activity">
    <reaction evidence="11">
        <text>D-glucosamine(out) = D-glucosamine(in)</text>
        <dbReference type="Rhea" id="RHEA:78423"/>
        <dbReference type="ChEBI" id="CHEBI:58723"/>
    </reaction>
    <physiologicalReaction direction="left-to-right" evidence="11">
        <dbReference type="Rhea" id="RHEA:78424"/>
    </physiologicalReaction>
</comment>
<keyword evidence="6 16" id="KW-0472">Membrane</keyword>
<dbReference type="InterPro" id="IPR036259">
    <property type="entry name" value="MFS_trans_sf"/>
</dbReference>
<evidence type="ECO:0000256" key="15">
    <source>
        <dbReference type="SAM" id="MobiDB-lite"/>
    </source>
</evidence>
<dbReference type="InterPro" id="IPR005828">
    <property type="entry name" value="MFS_sugar_transport-like"/>
</dbReference>
<comment type="catalytic activity">
    <reaction evidence="8">
        <text>D-glucose(out) = D-glucose(in)</text>
        <dbReference type="Rhea" id="RHEA:60376"/>
        <dbReference type="ChEBI" id="CHEBI:4167"/>
    </reaction>
    <physiologicalReaction direction="left-to-right" evidence="8">
        <dbReference type="Rhea" id="RHEA:60377"/>
    </physiologicalReaction>
</comment>
<evidence type="ECO:0000256" key="7">
    <source>
        <dbReference type="ARBA" id="ARBA00044637"/>
    </source>
</evidence>
<dbReference type="AlphaFoldDB" id="F0Y538"/>
<dbReference type="Gene3D" id="1.20.1250.20">
    <property type="entry name" value="MFS general substrate transporter like domains"/>
    <property type="match status" value="1"/>
</dbReference>
<feature type="transmembrane region" description="Helical" evidence="16">
    <location>
        <begin position="471"/>
        <end position="496"/>
    </location>
</feature>
<dbReference type="GeneID" id="20224141"/>
<feature type="transmembrane region" description="Helical" evidence="16">
    <location>
        <begin position="201"/>
        <end position="224"/>
    </location>
</feature>
<evidence type="ECO:0000256" key="6">
    <source>
        <dbReference type="ARBA" id="ARBA00023136"/>
    </source>
</evidence>
<feature type="region of interest" description="Disordered" evidence="15">
    <location>
        <begin position="346"/>
        <end position="365"/>
    </location>
</feature>
<feature type="transmembrane region" description="Helical" evidence="16">
    <location>
        <begin position="380"/>
        <end position="403"/>
    </location>
</feature>
<dbReference type="OrthoDB" id="6612291at2759"/>
<dbReference type="GO" id="GO:0016020">
    <property type="term" value="C:membrane"/>
    <property type="evidence" value="ECO:0007669"/>
    <property type="project" value="UniProtKB-SubCell"/>
</dbReference>
<dbReference type="InterPro" id="IPR045263">
    <property type="entry name" value="GLUT"/>
</dbReference>